<feature type="domain" description="VTT" evidence="7">
    <location>
        <begin position="316"/>
        <end position="419"/>
    </location>
</feature>
<evidence type="ECO:0000256" key="4">
    <source>
        <dbReference type="ARBA" id="ARBA00022989"/>
    </source>
</evidence>
<evidence type="ECO:0000256" key="1">
    <source>
        <dbReference type="ARBA" id="ARBA00004651"/>
    </source>
</evidence>
<keyword evidence="9" id="KW-1185">Reference proteome</keyword>
<feature type="transmembrane region" description="Helical" evidence="6">
    <location>
        <begin position="258"/>
        <end position="276"/>
    </location>
</feature>
<keyword evidence="2" id="KW-1003">Cell membrane</keyword>
<feature type="transmembrane region" description="Helical" evidence="6">
    <location>
        <begin position="283"/>
        <end position="300"/>
    </location>
</feature>
<dbReference type="PANTHER" id="PTHR30353:SF0">
    <property type="entry name" value="TRANSMEMBRANE PROTEIN"/>
    <property type="match status" value="1"/>
</dbReference>
<dbReference type="AlphaFoldDB" id="A0AAE1SA32"/>
<evidence type="ECO:0000256" key="6">
    <source>
        <dbReference type="SAM" id="Phobius"/>
    </source>
</evidence>
<protein>
    <recommendedName>
        <fullName evidence="7">VTT domain-containing protein</fullName>
    </recommendedName>
</protein>
<feature type="transmembrane region" description="Helical" evidence="6">
    <location>
        <begin position="399"/>
        <end position="422"/>
    </location>
</feature>
<dbReference type="GO" id="GO:0005886">
    <property type="term" value="C:plasma membrane"/>
    <property type="evidence" value="ECO:0007669"/>
    <property type="project" value="UniProtKB-SubCell"/>
</dbReference>
<evidence type="ECO:0000313" key="9">
    <source>
        <dbReference type="Proteomes" id="UP001291623"/>
    </source>
</evidence>
<dbReference type="PANTHER" id="PTHR30353">
    <property type="entry name" value="INNER MEMBRANE PROTEIN DEDA-RELATED"/>
    <property type="match status" value="1"/>
</dbReference>
<dbReference type="InterPro" id="IPR032816">
    <property type="entry name" value="VTT_dom"/>
</dbReference>
<dbReference type="Proteomes" id="UP001291623">
    <property type="component" value="Unassembled WGS sequence"/>
</dbReference>
<evidence type="ECO:0000256" key="3">
    <source>
        <dbReference type="ARBA" id="ARBA00022692"/>
    </source>
</evidence>
<organism evidence="8 9">
    <name type="scientific">Anisodus tanguticus</name>
    <dbReference type="NCBI Taxonomy" id="243964"/>
    <lineage>
        <taxon>Eukaryota</taxon>
        <taxon>Viridiplantae</taxon>
        <taxon>Streptophyta</taxon>
        <taxon>Embryophyta</taxon>
        <taxon>Tracheophyta</taxon>
        <taxon>Spermatophyta</taxon>
        <taxon>Magnoliopsida</taxon>
        <taxon>eudicotyledons</taxon>
        <taxon>Gunneridae</taxon>
        <taxon>Pentapetalae</taxon>
        <taxon>asterids</taxon>
        <taxon>lamiids</taxon>
        <taxon>Solanales</taxon>
        <taxon>Solanaceae</taxon>
        <taxon>Solanoideae</taxon>
        <taxon>Hyoscyameae</taxon>
        <taxon>Anisodus</taxon>
    </lineage>
</organism>
<feature type="transmembrane region" description="Helical" evidence="6">
    <location>
        <begin position="312"/>
        <end position="334"/>
    </location>
</feature>
<keyword evidence="5 6" id="KW-0472">Membrane</keyword>
<keyword evidence="3 6" id="KW-0812">Transmembrane</keyword>
<evidence type="ECO:0000313" key="8">
    <source>
        <dbReference type="EMBL" id="KAK4366195.1"/>
    </source>
</evidence>
<evidence type="ECO:0000259" key="7">
    <source>
        <dbReference type="Pfam" id="PF09335"/>
    </source>
</evidence>
<proteinExistence type="predicted"/>
<dbReference type="EMBL" id="JAVYJV010000007">
    <property type="protein sequence ID" value="KAK4366195.1"/>
    <property type="molecule type" value="Genomic_DNA"/>
</dbReference>
<evidence type="ECO:0000256" key="5">
    <source>
        <dbReference type="ARBA" id="ARBA00023136"/>
    </source>
</evidence>
<dbReference type="InterPro" id="IPR032818">
    <property type="entry name" value="DedA-like"/>
</dbReference>
<gene>
    <name evidence="8" type="ORF">RND71_014075</name>
</gene>
<name>A0AAE1SA32_9SOLA</name>
<feature type="transmembrane region" description="Helical" evidence="6">
    <location>
        <begin position="428"/>
        <end position="457"/>
    </location>
</feature>
<keyword evidence="4 6" id="KW-1133">Transmembrane helix</keyword>
<reference evidence="8" key="1">
    <citation type="submission" date="2023-12" db="EMBL/GenBank/DDBJ databases">
        <title>Genome assembly of Anisodus tanguticus.</title>
        <authorList>
            <person name="Wang Y.-J."/>
        </authorList>
    </citation>
    <scope>NUCLEOTIDE SEQUENCE</scope>
    <source>
        <strain evidence="8">KB-2021</strain>
        <tissue evidence="8">Leaf</tissue>
    </source>
</reference>
<dbReference type="Pfam" id="PF09335">
    <property type="entry name" value="VTT_dom"/>
    <property type="match status" value="1"/>
</dbReference>
<accession>A0AAE1SA32</accession>
<comment type="caution">
    <text evidence="8">The sequence shown here is derived from an EMBL/GenBank/DDBJ whole genome shotgun (WGS) entry which is preliminary data.</text>
</comment>
<feature type="transmembrane region" description="Helical" evidence="6">
    <location>
        <begin position="192"/>
        <end position="213"/>
    </location>
</feature>
<evidence type="ECO:0000256" key="2">
    <source>
        <dbReference type="ARBA" id="ARBA00022475"/>
    </source>
</evidence>
<sequence>MGLSIQWVHKDVTLEDFSIQQVNKETTTRIQKVGSASASTMVVALSNNNQILLSLPLSSSSQSATPRGLGFSYIRRRKWKLWSSPQQFNSSSSSPFDDSFSLLPFAVSASSAHSFLVILDISNPVAWKSSQNTTPLKAVEDLMERRIKRFQLVSAKNYEAGQSEDAEEIVHKASDDLTGSPEYKTVRTGSSFLAKLAIAIGIAATVTFLSIGLKQPNQGSNFGIQYLVDGSSSSTIATPSPGFSFKAFGYRVMLPEYAPGWIYFWLLMAAGFGLFISEEALNIWVGSSIARMLVLDGTWQSLVNSFSRNAPYITSTILWVYWGVCISDMIPFYLGKLFKQSGASNDVCSKLGIGNQKARDITNAVQKYGNLIGFVERFSLGVRNPTAFLAGALDISPECFFAGVCCGGLITFPIQLTIGFLLRENPVYAVATVATLVGMWTLFPYAVAASTALFLYLRRQFSG</sequence>
<comment type="subcellular location">
    <subcellularLocation>
        <location evidence="1">Cell membrane</location>
        <topology evidence="1">Multi-pass membrane protein</topology>
    </subcellularLocation>
</comment>